<name>A0A420M6I0_FUSOX</name>
<sequence length="40" mass="4317">MKQHASENDFSAPAATEKGYSAVASNKGDIRLLERLALEP</sequence>
<dbReference type="EMBL" id="MRCX01001368">
    <property type="protein sequence ID" value="RKK50068.1"/>
    <property type="molecule type" value="Genomic_DNA"/>
</dbReference>
<dbReference type="Proteomes" id="UP000285084">
    <property type="component" value="Unassembled WGS sequence"/>
</dbReference>
<dbReference type="Pfam" id="PF08553">
    <property type="entry name" value="VID27"/>
    <property type="match status" value="1"/>
</dbReference>
<protein>
    <recommendedName>
        <fullName evidence="1">Vacuolar import/degradation Vid27 C-terminal domain-containing protein</fullName>
    </recommendedName>
</protein>
<evidence type="ECO:0000313" key="3">
    <source>
        <dbReference type="Proteomes" id="UP000285084"/>
    </source>
</evidence>
<proteinExistence type="predicted"/>
<evidence type="ECO:0000259" key="1">
    <source>
        <dbReference type="Pfam" id="PF08553"/>
    </source>
</evidence>
<feature type="domain" description="Vacuolar import/degradation Vid27 C-terminal" evidence="1">
    <location>
        <begin position="1"/>
        <end position="37"/>
    </location>
</feature>
<reference evidence="2 3" key="1">
    <citation type="journal article" date="2018" name="Sci. Rep.">
        <title>Characterisation of pathogen-specific regions and novel effector candidates in Fusarium oxysporum f. sp. cepae.</title>
        <authorList>
            <person name="Armitage A.D."/>
            <person name="Taylor A."/>
            <person name="Sobczyk M.K."/>
            <person name="Baxter L."/>
            <person name="Greenfield B.P."/>
            <person name="Bates H.J."/>
            <person name="Wilson F."/>
            <person name="Jackson A.C."/>
            <person name="Ott S."/>
            <person name="Harrison R.J."/>
            <person name="Clarkson J.P."/>
        </authorList>
    </citation>
    <scope>NUCLEOTIDE SEQUENCE [LARGE SCALE GENOMIC DNA]</scope>
    <source>
        <strain evidence="2 3">Fo_A13</strain>
    </source>
</reference>
<organism evidence="2 3">
    <name type="scientific">Fusarium oxysporum</name>
    <name type="common">Fusarium vascular wilt</name>
    <dbReference type="NCBI Taxonomy" id="5507"/>
    <lineage>
        <taxon>Eukaryota</taxon>
        <taxon>Fungi</taxon>
        <taxon>Dikarya</taxon>
        <taxon>Ascomycota</taxon>
        <taxon>Pezizomycotina</taxon>
        <taxon>Sordariomycetes</taxon>
        <taxon>Hypocreomycetidae</taxon>
        <taxon>Hypocreales</taxon>
        <taxon>Nectriaceae</taxon>
        <taxon>Fusarium</taxon>
        <taxon>Fusarium oxysporum species complex</taxon>
    </lineage>
</organism>
<comment type="caution">
    <text evidence="2">The sequence shown here is derived from an EMBL/GenBank/DDBJ whole genome shotgun (WGS) entry which is preliminary data.</text>
</comment>
<evidence type="ECO:0000313" key="2">
    <source>
        <dbReference type="EMBL" id="RKK50068.1"/>
    </source>
</evidence>
<gene>
    <name evidence="2" type="ORF">BFJ69_g18065</name>
</gene>
<accession>A0A420M6I0</accession>
<dbReference type="InterPro" id="IPR013863">
    <property type="entry name" value="VID27_C"/>
</dbReference>
<dbReference type="AlphaFoldDB" id="A0A420M6I0"/>